<comment type="caution">
    <text evidence="1">The sequence shown here is derived from an EMBL/GenBank/DDBJ whole genome shotgun (WGS) entry which is preliminary data.</text>
</comment>
<organism evidence="1 2">
    <name type="scientific">Haloplanus ruber</name>
    <dbReference type="NCBI Taxonomy" id="869892"/>
    <lineage>
        <taxon>Archaea</taxon>
        <taxon>Methanobacteriati</taxon>
        <taxon>Methanobacteriota</taxon>
        <taxon>Stenosarchaea group</taxon>
        <taxon>Halobacteria</taxon>
        <taxon>Halobacteriales</taxon>
        <taxon>Haloferacaceae</taxon>
        <taxon>Haloplanus</taxon>
    </lineage>
</organism>
<evidence type="ECO:0000313" key="2">
    <source>
        <dbReference type="Proteomes" id="UP001597075"/>
    </source>
</evidence>
<reference evidence="1 2" key="1">
    <citation type="journal article" date="2019" name="Int. J. Syst. Evol. Microbiol.">
        <title>The Global Catalogue of Microorganisms (GCM) 10K type strain sequencing project: providing services to taxonomists for standard genome sequencing and annotation.</title>
        <authorList>
            <consortium name="The Broad Institute Genomics Platform"/>
            <consortium name="The Broad Institute Genome Sequencing Center for Infectious Disease"/>
            <person name="Wu L."/>
            <person name="Ma J."/>
        </authorList>
    </citation>
    <scope>NUCLEOTIDE SEQUENCE [LARGE SCALE GENOMIC DNA]</scope>
    <source>
        <strain evidence="1 2">CGMCC 1.10594</strain>
    </source>
</reference>
<dbReference type="RefSeq" id="WP_256406314.1">
    <property type="nucleotide sequence ID" value="NZ_CP187151.1"/>
</dbReference>
<proteinExistence type="predicted"/>
<gene>
    <name evidence="1" type="ORF">ACFSBJ_01310</name>
</gene>
<keyword evidence="2" id="KW-1185">Reference proteome</keyword>
<name>A0ABD6CTG3_9EURY</name>
<protein>
    <submittedName>
        <fullName evidence="1">Uncharacterized protein</fullName>
    </submittedName>
</protein>
<evidence type="ECO:0000313" key="1">
    <source>
        <dbReference type="EMBL" id="MFD1632389.1"/>
    </source>
</evidence>
<dbReference type="AlphaFoldDB" id="A0ABD6CTG3"/>
<dbReference type="EMBL" id="JBHUDL010000004">
    <property type="protein sequence ID" value="MFD1632389.1"/>
    <property type="molecule type" value="Genomic_DNA"/>
</dbReference>
<sequence length="55" mass="5773">MSILGMPTGMFLVFVATLVAGSLGTAHYVIVHVIMGQPVDETIRGETPSEVGENV</sequence>
<dbReference type="Proteomes" id="UP001597075">
    <property type="component" value="Unassembled WGS sequence"/>
</dbReference>
<accession>A0ABD6CTG3</accession>